<keyword evidence="2" id="KW-0812">Transmembrane</keyword>
<dbReference type="Pfam" id="PF04203">
    <property type="entry name" value="Sortase"/>
    <property type="match status" value="1"/>
</dbReference>
<reference evidence="3 4" key="1">
    <citation type="journal article" date="2016" name="Nat. Commun.">
        <title>Thousands of microbial genomes shed light on interconnected biogeochemical processes in an aquifer system.</title>
        <authorList>
            <person name="Anantharaman K."/>
            <person name="Brown C.T."/>
            <person name="Hug L.A."/>
            <person name="Sharon I."/>
            <person name="Castelle C.J."/>
            <person name="Probst A.J."/>
            <person name="Thomas B.C."/>
            <person name="Singh A."/>
            <person name="Wilkins M.J."/>
            <person name="Karaoz U."/>
            <person name="Brodie E.L."/>
            <person name="Williams K.H."/>
            <person name="Hubbard S.S."/>
            <person name="Banfield J.F."/>
        </authorList>
    </citation>
    <scope>NUCLEOTIDE SEQUENCE [LARGE SCALE GENOMIC DNA]</scope>
</reference>
<proteinExistence type="predicted"/>
<comment type="caution">
    <text evidence="3">The sequence shown here is derived from an EMBL/GenBank/DDBJ whole genome shotgun (WGS) entry which is preliminary data.</text>
</comment>
<evidence type="ECO:0000313" key="4">
    <source>
        <dbReference type="Proteomes" id="UP000178893"/>
    </source>
</evidence>
<dbReference type="InterPro" id="IPR023365">
    <property type="entry name" value="Sortase_dom-sf"/>
</dbReference>
<keyword evidence="1" id="KW-0378">Hydrolase</keyword>
<dbReference type="NCBIfam" id="TIGR01076">
    <property type="entry name" value="sortase_fam"/>
    <property type="match status" value="1"/>
</dbReference>
<dbReference type="EMBL" id="MHLW01000015">
    <property type="protein sequence ID" value="OGZ18118.1"/>
    <property type="molecule type" value="Genomic_DNA"/>
</dbReference>
<dbReference type="Proteomes" id="UP000178893">
    <property type="component" value="Unassembled WGS sequence"/>
</dbReference>
<feature type="transmembrane region" description="Helical" evidence="2">
    <location>
        <begin position="7"/>
        <end position="25"/>
    </location>
</feature>
<keyword evidence="2" id="KW-0472">Membrane</keyword>
<protein>
    <recommendedName>
        <fullName evidence="5">Sortase</fullName>
    </recommendedName>
</protein>
<keyword evidence="2" id="KW-1133">Transmembrane helix</keyword>
<evidence type="ECO:0000256" key="1">
    <source>
        <dbReference type="ARBA" id="ARBA00022801"/>
    </source>
</evidence>
<dbReference type="SUPFAM" id="SSF63817">
    <property type="entry name" value="Sortase"/>
    <property type="match status" value="1"/>
</dbReference>
<name>A0A1G2DYW7_9BACT</name>
<dbReference type="GO" id="GO:0016787">
    <property type="term" value="F:hydrolase activity"/>
    <property type="evidence" value="ECO:0007669"/>
    <property type="project" value="UniProtKB-KW"/>
</dbReference>
<accession>A0A1G2DYW7</accession>
<evidence type="ECO:0000256" key="2">
    <source>
        <dbReference type="SAM" id="Phobius"/>
    </source>
</evidence>
<dbReference type="Gene3D" id="2.40.260.10">
    <property type="entry name" value="Sortase"/>
    <property type="match status" value="1"/>
</dbReference>
<dbReference type="AlphaFoldDB" id="A0A1G2DYW7"/>
<evidence type="ECO:0008006" key="5">
    <source>
        <dbReference type="Google" id="ProtNLM"/>
    </source>
</evidence>
<sequence>MIENSKGRLGIGIALSIFGLTLFFIKPQPLNSFKLNSTIADEPVNIQGFDENNYKEEDIPVRIMIPEISIDLEVQKARIINGFWEVFKDKAAWGEGSGIPGRVGNQVVFAHAREGLFLPLKDIKKDMELFIFTKDKWYSYKVTEIKEVYPNQVEVIKPTEDETLTLYTCSGYKDFRRLVVVAKRS</sequence>
<evidence type="ECO:0000313" key="3">
    <source>
        <dbReference type="EMBL" id="OGZ18118.1"/>
    </source>
</evidence>
<organism evidence="3 4">
    <name type="scientific">Candidatus Nealsonbacteria bacterium RBG_13_37_56</name>
    <dbReference type="NCBI Taxonomy" id="1801661"/>
    <lineage>
        <taxon>Bacteria</taxon>
        <taxon>Candidatus Nealsoniibacteriota</taxon>
    </lineage>
</organism>
<dbReference type="InterPro" id="IPR005754">
    <property type="entry name" value="Sortase"/>
</dbReference>
<gene>
    <name evidence="3" type="ORF">A2V72_02425</name>
</gene>